<dbReference type="Pfam" id="PF03744">
    <property type="entry name" value="BioW"/>
    <property type="match status" value="1"/>
</dbReference>
<dbReference type="EMBL" id="CP086654">
    <property type="protein sequence ID" value="UEX90228.1"/>
    <property type="molecule type" value="Genomic_DNA"/>
</dbReference>
<keyword evidence="12" id="KW-1185">Reference proteome</keyword>
<comment type="subunit">
    <text evidence="3">Homodimer.</text>
</comment>
<keyword evidence="5 11" id="KW-0436">Ligase</keyword>
<evidence type="ECO:0000313" key="12">
    <source>
        <dbReference type="Proteomes" id="UP001197626"/>
    </source>
</evidence>
<accession>A0ABY3PD22</accession>
<keyword evidence="8" id="KW-0067">ATP-binding</keyword>
<comment type="cofactor">
    <cofactor evidence="1">
        <name>Mg(2+)</name>
        <dbReference type="ChEBI" id="CHEBI:18420"/>
    </cofactor>
</comment>
<dbReference type="EC" id="6.2.1.14" evidence="4"/>
<dbReference type="InterPro" id="IPR005499">
    <property type="entry name" value="BioW"/>
</dbReference>
<reference evidence="11 12" key="1">
    <citation type="journal article" date="2022" name="Pathogens">
        <title>Staphylococcus ratti sp. nov. Isolated from a Lab Rat.</title>
        <authorList>
            <person name="Kovarovic V."/>
            <person name="Sedlacek I."/>
            <person name="Petras P."/>
            <person name="Kralova S."/>
            <person name="Maslanova I."/>
            <person name="Svec P."/>
            <person name="Neumann-Schaal M."/>
            <person name="Botka T."/>
            <person name="Gelbicova T."/>
            <person name="Stankova E."/>
            <person name="Doskar J."/>
            <person name="Pantucek R."/>
        </authorList>
    </citation>
    <scope>NUCLEOTIDE SEQUENCE [LARGE SCALE GENOMIC DNA]</scope>
    <source>
        <strain evidence="11 12">CCM 9025</strain>
    </source>
</reference>
<protein>
    <recommendedName>
        <fullName evidence="4">6-carboxyhexanoate--CoA ligase</fullName>
        <ecNumber evidence="4">6.2.1.14</ecNumber>
    </recommendedName>
</protein>
<dbReference type="NCBIfam" id="NF002360">
    <property type="entry name" value="PRK01322.1"/>
    <property type="match status" value="1"/>
</dbReference>
<keyword evidence="7" id="KW-0093">Biotin biosynthesis</keyword>
<evidence type="ECO:0000256" key="8">
    <source>
        <dbReference type="ARBA" id="ARBA00022840"/>
    </source>
</evidence>
<evidence type="ECO:0000256" key="7">
    <source>
        <dbReference type="ARBA" id="ARBA00022756"/>
    </source>
</evidence>
<proteinExistence type="predicted"/>
<evidence type="ECO:0000256" key="3">
    <source>
        <dbReference type="ARBA" id="ARBA00011738"/>
    </source>
</evidence>
<evidence type="ECO:0000256" key="4">
    <source>
        <dbReference type="ARBA" id="ARBA00012984"/>
    </source>
</evidence>
<evidence type="ECO:0000256" key="10">
    <source>
        <dbReference type="ARBA" id="ARBA00049553"/>
    </source>
</evidence>
<comment type="pathway">
    <text evidence="2">Metabolic intermediate metabolism; pimeloyl-CoA biosynthesis; pimeloyl-CoA from pimelate: step 1/1.</text>
</comment>
<comment type="catalytic activity">
    <reaction evidence="10">
        <text>heptanedioate + ATP + CoA = 6-carboxyhexanoyl-CoA + AMP + diphosphate</text>
        <dbReference type="Rhea" id="RHEA:14781"/>
        <dbReference type="ChEBI" id="CHEBI:30616"/>
        <dbReference type="ChEBI" id="CHEBI:33019"/>
        <dbReference type="ChEBI" id="CHEBI:36165"/>
        <dbReference type="ChEBI" id="CHEBI:57287"/>
        <dbReference type="ChEBI" id="CHEBI:57360"/>
        <dbReference type="ChEBI" id="CHEBI:456215"/>
        <dbReference type="EC" id="6.2.1.14"/>
    </reaction>
</comment>
<organism evidence="11 12">
    <name type="scientific">Staphylococcus ratti</name>
    <dbReference type="NCBI Taxonomy" id="2892440"/>
    <lineage>
        <taxon>Bacteria</taxon>
        <taxon>Bacillati</taxon>
        <taxon>Bacillota</taxon>
        <taxon>Bacilli</taxon>
        <taxon>Bacillales</taxon>
        <taxon>Staphylococcaceae</taxon>
        <taxon>Staphylococcus</taxon>
    </lineage>
</organism>
<name>A0ABY3PD22_9STAP</name>
<evidence type="ECO:0000256" key="5">
    <source>
        <dbReference type="ARBA" id="ARBA00022598"/>
    </source>
</evidence>
<evidence type="ECO:0000256" key="2">
    <source>
        <dbReference type="ARBA" id="ARBA00005075"/>
    </source>
</evidence>
<evidence type="ECO:0000256" key="9">
    <source>
        <dbReference type="ARBA" id="ARBA00022842"/>
    </source>
</evidence>
<dbReference type="Proteomes" id="UP001197626">
    <property type="component" value="Chromosome"/>
</dbReference>
<dbReference type="RefSeq" id="WP_229292725.1">
    <property type="nucleotide sequence ID" value="NZ_CP086654.1"/>
</dbReference>
<evidence type="ECO:0000256" key="6">
    <source>
        <dbReference type="ARBA" id="ARBA00022741"/>
    </source>
</evidence>
<sequence>MYSVKMRASQDHEHLSGAETICEASEIEHMIQSYFQKGFQHENGHADFLNLKIEKLTSPVKHVHALPIMEHPQFSFETLAVKTGISQMAIAQAWQIIRNETCYRGAVIVDAQTGERLDNFGVRGCRVTHFCFQQRSEKSVLNARVQDALSIASIIQSNEGVLGELCVSDDLNYTTGYFANQKGYHRLFELKKKGSREGGRVIFVNHQFNMETFLYFCQQQPKRVIY</sequence>
<evidence type="ECO:0000313" key="11">
    <source>
        <dbReference type="EMBL" id="UEX90228.1"/>
    </source>
</evidence>
<dbReference type="GO" id="GO:0042410">
    <property type="term" value="F:6-carboxyhexanoate-CoA ligase activity"/>
    <property type="evidence" value="ECO:0007669"/>
    <property type="project" value="UniProtKB-EC"/>
</dbReference>
<evidence type="ECO:0000256" key="1">
    <source>
        <dbReference type="ARBA" id="ARBA00001946"/>
    </source>
</evidence>
<gene>
    <name evidence="11" type="ORF">LN051_00710</name>
</gene>
<keyword evidence="9" id="KW-0460">Magnesium</keyword>
<keyword evidence="6" id="KW-0547">Nucleotide-binding</keyword>